<dbReference type="STRING" id="320771.Cflav_PD3409"/>
<keyword evidence="4" id="KW-0169">Cobalamin biosynthesis</keyword>
<dbReference type="GO" id="GO:0009236">
    <property type="term" value="P:cobalamin biosynthetic process"/>
    <property type="evidence" value="ECO:0007669"/>
    <property type="project" value="UniProtKB-UniRule"/>
</dbReference>
<evidence type="ECO:0000256" key="4">
    <source>
        <dbReference type="RuleBase" id="RU366026"/>
    </source>
</evidence>
<dbReference type="Pfam" id="PF01923">
    <property type="entry name" value="Cob_adeno_trans"/>
    <property type="match status" value="1"/>
</dbReference>
<dbReference type="PANTHER" id="PTHR12213">
    <property type="entry name" value="CORRINOID ADENOSYLTRANSFERASE"/>
    <property type="match status" value="1"/>
</dbReference>
<dbReference type="NCBIfam" id="TIGR00636">
    <property type="entry name" value="PduO_Nterm"/>
    <property type="match status" value="1"/>
</dbReference>
<keyword evidence="7" id="KW-1185">Reference proteome</keyword>
<feature type="domain" description="Cobalamin adenosyltransferase-like" evidence="5">
    <location>
        <begin position="3"/>
        <end position="172"/>
    </location>
</feature>
<evidence type="ECO:0000256" key="2">
    <source>
        <dbReference type="ARBA" id="ARBA00022741"/>
    </source>
</evidence>
<dbReference type="GO" id="GO:0008817">
    <property type="term" value="F:corrinoid adenosyltransferase activity"/>
    <property type="evidence" value="ECO:0007669"/>
    <property type="project" value="UniProtKB-UniRule"/>
</dbReference>
<comment type="similarity">
    <text evidence="4">Belongs to the Cob(I)alamin adenosyltransferase family.</text>
</comment>
<sequence>MSIATKTGDRGITGLMYNRRVSKCHPRVEAYGCVDELNTAIGLARATTTHDFVHANLLSIQSDLVLLMGELATAVEDIARYVKDGYKLVVPEMTAKLDKLIQEIELQKITYKGWATPGASLQSAALDVARTVCRRAERRVCALQESDQLQNLEIIIYLNRLADLLWLFARWVETKAESVANPSQLA</sequence>
<evidence type="ECO:0000256" key="1">
    <source>
        <dbReference type="ARBA" id="ARBA00022679"/>
    </source>
</evidence>
<comment type="catalytic activity">
    <reaction evidence="4">
        <text>2 cob(II)yrinate a,c diamide + reduced [electron-transfer flavoprotein] + 2 ATP = 2 adenosylcob(III)yrinate a,c-diamide + 2 triphosphate + oxidized [electron-transfer flavoprotein] + 3 H(+)</text>
        <dbReference type="Rhea" id="RHEA:11528"/>
        <dbReference type="Rhea" id="RHEA-COMP:10685"/>
        <dbReference type="Rhea" id="RHEA-COMP:10686"/>
        <dbReference type="ChEBI" id="CHEBI:15378"/>
        <dbReference type="ChEBI" id="CHEBI:18036"/>
        <dbReference type="ChEBI" id="CHEBI:30616"/>
        <dbReference type="ChEBI" id="CHEBI:57692"/>
        <dbReference type="ChEBI" id="CHEBI:58307"/>
        <dbReference type="ChEBI" id="CHEBI:58503"/>
        <dbReference type="ChEBI" id="CHEBI:58537"/>
        <dbReference type="EC" id="2.5.1.17"/>
    </reaction>
</comment>
<keyword evidence="1 4" id="KW-0808">Transferase</keyword>
<dbReference type="UniPathway" id="UPA00148">
    <property type="reaction ID" value="UER00233"/>
</dbReference>
<dbReference type="Proteomes" id="UP000003688">
    <property type="component" value="Unassembled WGS sequence"/>
</dbReference>
<dbReference type="AlphaFoldDB" id="B9XIH8"/>
<organism evidence="6 7">
    <name type="scientific">Pedosphaera parvula (strain Ellin514)</name>
    <dbReference type="NCBI Taxonomy" id="320771"/>
    <lineage>
        <taxon>Bacteria</taxon>
        <taxon>Pseudomonadati</taxon>
        <taxon>Verrucomicrobiota</taxon>
        <taxon>Pedosphaerae</taxon>
        <taxon>Pedosphaerales</taxon>
        <taxon>Pedosphaeraceae</taxon>
        <taxon>Pedosphaera</taxon>
    </lineage>
</organism>
<evidence type="ECO:0000256" key="3">
    <source>
        <dbReference type="ARBA" id="ARBA00022840"/>
    </source>
</evidence>
<comment type="catalytic activity">
    <reaction evidence="4">
        <text>2 cob(II)alamin + reduced [electron-transfer flavoprotein] + 2 ATP = 2 adenosylcob(III)alamin + 2 triphosphate + oxidized [electron-transfer flavoprotein] + 3 H(+)</text>
        <dbReference type="Rhea" id="RHEA:28671"/>
        <dbReference type="Rhea" id="RHEA-COMP:10685"/>
        <dbReference type="Rhea" id="RHEA-COMP:10686"/>
        <dbReference type="ChEBI" id="CHEBI:15378"/>
        <dbReference type="ChEBI" id="CHEBI:16304"/>
        <dbReference type="ChEBI" id="CHEBI:18036"/>
        <dbReference type="ChEBI" id="CHEBI:18408"/>
        <dbReference type="ChEBI" id="CHEBI:30616"/>
        <dbReference type="ChEBI" id="CHEBI:57692"/>
        <dbReference type="ChEBI" id="CHEBI:58307"/>
        <dbReference type="EC" id="2.5.1.17"/>
    </reaction>
</comment>
<comment type="caution">
    <text evidence="6">The sequence shown here is derived from an EMBL/GenBank/DDBJ whole genome shotgun (WGS) entry which is preliminary data.</text>
</comment>
<keyword evidence="2 4" id="KW-0547">Nucleotide-binding</keyword>
<evidence type="ECO:0000259" key="5">
    <source>
        <dbReference type="Pfam" id="PF01923"/>
    </source>
</evidence>
<dbReference type="InterPro" id="IPR036451">
    <property type="entry name" value="CblAdoTrfase-like_sf"/>
</dbReference>
<dbReference type="Gene3D" id="1.20.1200.10">
    <property type="entry name" value="Cobalamin adenosyltransferase-like"/>
    <property type="match status" value="1"/>
</dbReference>
<protein>
    <recommendedName>
        <fullName evidence="4">Corrinoid adenosyltransferase</fullName>
        <ecNumber evidence="4">2.5.1.17</ecNumber>
    </recommendedName>
    <alternativeName>
        <fullName evidence="4">Cob(II)alamin adenosyltransferase</fullName>
    </alternativeName>
    <alternativeName>
        <fullName evidence="4">Cob(II)yrinic acid a,c-diamide adenosyltransferase</fullName>
    </alternativeName>
    <alternativeName>
        <fullName evidence="4">Cobinamide/cobalamin adenosyltransferase</fullName>
    </alternativeName>
</protein>
<dbReference type="EMBL" id="ABOX02000017">
    <property type="protein sequence ID" value="EEF60439.1"/>
    <property type="molecule type" value="Genomic_DNA"/>
</dbReference>
<dbReference type="RefSeq" id="WP_007415621.1">
    <property type="nucleotide sequence ID" value="NZ_ABOX02000017.1"/>
</dbReference>
<accession>B9XIH8</accession>
<name>B9XIH8_PEDPL</name>
<dbReference type="EC" id="2.5.1.17" evidence="4"/>
<evidence type="ECO:0000313" key="7">
    <source>
        <dbReference type="Proteomes" id="UP000003688"/>
    </source>
</evidence>
<reference evidence="6 7" key="1">
    <citation type="journal article" date="2011" name="J. Bacteriol.">
        <title>Genome sequence of 'Pedosphaera parvula' Ellin514, an aerobic Verrucomicrobial isolate from pasture soil.</title>
        <authorList>
            <person name="Kant R."/>
            <person name="van Passel M.W."/>
            <person name="Sangwan P."/>
            <person name="Palva A."/>
            <person name="Lucas S."/>
            <person name="Copeland A."/>
            <person name="Lapidus A."/>
            <person name="Glavina Del Rio T."/>
            <person name="Dalin E."/>
            <person name="Tice H."/>
            <person name="Bruce D."/>
            <person name="Goodwin L."/>
            <person name="Pitluck S."/>
            <person name="Chertkov O."/>
            <person name="Larimer F.W."/>
            <person name="Land M.L."/>
            <person name="Hauser L."/>
            <person name="Brettin T.S."/>
            <person name="Detter J.C."/>
            <person name="Han S."/>
            <person name="de Vos W.M."/>
            <person name="Janssen P.H."/>
            <person name="Smidt H."/>
        </authorList>
    </citation>
    <scope>NUCLEOTIDE SEQUENCE [LARGE SCALE GENOMIC DNA]</scope>
    <source>
        <strain evidence="6 7">Ellin514</strain>
    </source>
</reference>
<dbReference type="PANTHER" id="PTHR12213:SF0">
    <property type="entry name" value="CORRINOID ADENOSYLTRANSFERASE MMAB"/>
    <property type="match status" value="1"/>
</dbReference>
<evidence type="ECO:0000313" key="6">
    <source>
        <dbReference type="EMBL" id="EEF60439.1"/>
    </source>
</evidence>
<dbReference type="OrthoDB" id="9778896at2"/>
<dbReference type="InterPro" id="IPR016030">
    <property type="entry name" value="CblAdoTrfase-like"/>
</dbReference>
<dbReference type="SUPFAM" id="SSF89028">
    <property type="entry name" value="Cobalamin adenosyltransferase-like"/>
    <property type="match status" value="1"/>
</dbReference>
<proteinExistence type="inferred from homology"/>
<keyword evidence="3 4" id="KW-0067">ATP-binding</keyword>
<gene>
    <name evidence="6" type="ORF">Cflav_PD3409</name>
</gene>
<dbReference type="GO" id="GO:0005524">
    <property type="term" value="F:ATP binding"/>
    <property type="evidence" value="ECO:0007669"/>
    <property type="project" value="UniProtKB-UniRule"/>
</dbReference>
<dbReference type="InterPro" id="IPR029499">
    <property type="entry name" value="PduO-typ"/>
</dbReference>
<comment type="pathway">
    <text evidence="4">Cofactor biosynthesis; adenosylcobalamin biosynthesis; adenosylcobalamin from cob(II)yrinate a,c-diamide: step 2/7.</text>
</comment>